<reference evidence="2 3" key="1">
    <citation type="journal article" date="2020" name="Microorganisms">
        <title>Reliable Identification of Environmental Pseudomonas Isolates Using the rpoD Gene.</title>
        <authorList>
            <consortium name="The Broad Institute Genome Sequencing Platform"/>
            <person name="Girard L."/>
            <person name="Lood C."/>
            <person name="Rokni-Zadeh H."/>
            <person name="van Noort V."/>
            <person name="Lavigne R."/>
            <person name="De Mot R."/>
        </authorList>
    </citation>
    <scope>NUCLEOTIDE SEQUENCE [LARGE SCALE GENOMIC DNA]</scope>
    <source>
        <strain evidence="2 3">RW9S1A</strain>
    </source>
</reference>
<evidence type="ECO:0000313" key="3">
    <source>
        <dbReference type="Proteomes" id="UP000633418"/>
    </source>
</evidence>
<evidence type="ECO:0000313" key="2">
    <source>
        <dbReference type="EMBL" id="QXI38832.1"/>
    </source>
</evidence>
<accession>A0A9E6PXT8</accession>
<dbReference type="Gene3D" id="2.180.10.10">
    <property type="entry name" value="RHS repeat-associated core"/>
    <property type="match status" value="1"/>
</dbReference>
<dbReference type="EMBL" id="CP077095">
    <property type="protein sequence ID" value="QXI38832.1"/>
    <property type="molecule type" value="Genomic_DNA"/>
</dbReference>
<dbReference type="AlphaFoldDB" id="A0A9E6PXT8"/>
<dbReference type="NCBIfam" id="TIGR03696">
    <property type="entry name" value="Rhs_assc_core"/>
    <property type="match status" value="1"/>
</dbReference>
<organism evidence="2 3">
    <name type="scientific">Pseudomonas xantholysinigenes</name>
    <dbReference type="NCBI Taxonomy" id="2745490"/>
    <lineage>
        <taxon>Bacteria</taxon>
        <taxon>Pseudomonadati</taxon>
        <taxon>Pseudomonadota</taxon>
        <taxon>Gammaproteobacteria</taxon>
        <taxon>Pseudomonadales</taxon>
        <taxon>Pseudomonadaceae</taxon>
        <taxon>Pseudomonas</taxon>
    </lineage>
</organism>
<reference evidence="2 3" key="2">
    <citation type="journal article" date="2021" name="Microorganisms">
        <title>The Ever-Expanding Pseudomonas Genus: Description of 43 New Species and Partition of the Pseudomonas putida Group.</title>
        <authorList>
            <person name="Girard L."/>
            <person name="Lood C."/>
            <person name="Hofte M."/>
            <person name="Vandamme P."/>
            <person name="Rokni-Zadeh H."/>
            <person name="van Noort V."/>
            <person name="Lavigne R."/>
            <person name="De Mot R."/>
        </authorList>
    </citation>
    <scope>NUCLEOTIDE SEQUENCE [LARGE SCALE GENOMIC DNA]</scope>
    <source>
        <strain evidence="2 3">RW9S1A</strain>
    </source>
</reference>
<name>A0A9E6PXT8_9PSED</name>
<evidence type="ECO:0000256" key="1">
    <source>
        <dbReference type="SAM" id="Coils"/>
    </source>
</evidence>
<dbReference type="InterPro" id="IPR022385">
    <property type="entry name" value="Rhs_assc_core"/>
</dbReference>
<gene>
    <name evidence="2" type="ORF">HU772_001685</name>
</gene>
<dbReference type="Proteomes" id="UP000633418">
    <property type="component" value="Chromosome"/>
</dbReference>
<protein>
    <submittedName>
        <fullName evidence="2">RHS repeat-associated core domain-containing protein</fullName>
    </submittedName>
</protein>
<feature type="coiled-coil region" evidence="1">
    <location>
        <begin position="251"/>
        <end position="285"/>
    </location>
</feature>
<sequence length="300" mass="32024">MASTQLLMTDLLLSPFASRVTSGLMVAAYSPYGYRPRPAGFTKVGFTGQLRELKSDIYLLGNGYRAYSPVLMRFLSPDDKWSPFGAGGRNAYAYCQGNPVTFHDRSGRSFVTTITNAWSSFTSFAANLLGSSAPAIGNVSAAIGSRYNPETANPLRTGTGIVETTASVVATGAFLVGAEPVMNTANAIAGSISVANSGMNLASDISRPRANMETIPEGVIIDIETPPATVERRPLTRAYSRQHSALSGVEANILRQELDIAMAEAAKWEARAVEAEQRLARATQRVILGVERIRAGQSKP</sequence>
<proteinExistence type="predicted"/>
<keyword evidence="3" id="KW-1185">Reference proteome</keyword>
<dbReference type="KEGG" id="pxn:HU772_001685"/>
<keyword evidence="1" id="KW-0175">Coiled coil</keyword>